<comment type="subcellular location">
    <subcellularLocation>
        <location evidence="1">Cytoplasm</location>
    </subcellularLocation>
</comment>
<keyword evidence="4" id="KW-0547">Nucleotide-binding</keyword>
<dbReference type="Pfam" id="PF25461">
    <property type="entry name" value="Beta-barrel_SelB"/>
    <property type="match status" value="1"/>
</dbReference>
<sequence>MHVIATAGHVDHGKSTLVRALTGTEPDRWAEEQRRGLTIDLGFAWLTTPSGREAAFVDVPGHERFIGNMLAGLGPVPVVCFIVAADEGWRAQSAEHADAIAALGIQHGLVVISRCDLAPDRVTEVMAEARAGLTHTGLRDAPVVGVSAVTGTGMDDLRRTLDQVLARVPRPAVDDRVRMWLDRSFSINGAGTVVTGTLAGGTLAVGQQLDLASGEHTYAVTIRGLQRHGQAHDRVGPVSRVAVNLRGRGATEIHRGDVLISPGAWPWTATVDVRRVSGVPLDEVPVEVIAHVGTAAIPGRLRSFTDRHARLTFTWPVPVVHADRIVLRHPGSRRVLGGVQVADADPPALGRRGDAARRGQVLAQLPAAGDLGYEVRRRGAVRQAHLVRLNLTAPHADPPDGIRAVGEWWIDGTVFAAWVDRLRDVVAQHHTEQPLSGGLTTSAVRDRLGMPDTALVPEVAAVAGLRLSDGLISDPAREASLGRAEPGITAIEARLTARPFDAPETDDLIALGIGARELAAAERLGRLLRLDDGVVLLPSTPALAMRELSRLPQPFTTSEARQALSTTRRIVIPLLEHLDRRGWTRRTDAQHRVVVR</sequence>
<dbReference type="EMBL" id="VIVQ01000001">
    <property type="protein sequence ID" value="TWE12331.1"/>
    <property type="molecule type" value="Genomic_DNA"/>
</dbReference>
<dbReference type="GO" id="GO:0005525">
    <property type="term" value="F:GTP binding"/>
    <property type="evidence" value="ECO:0007669"/>
    <property type="project" value="UniProtKB-KW"/>
</dbReference>
<evidence type="ECO:0000259" key="5">
    <source>
        <dbReference type="PROSITE" id="PS51722"/>
    </source>
</evidence>
<keyword evidence="7" id="KW-1185">Reference proteome</keyword>
<feature type="domain" description="Tr-type G" evidence="5">
    <location>
        <begin position="1"/>
        <end position="170"/>
    </location>
</feature>
<evidence type="ECO:0000313" key="7">
    <source>
        <dbReference type="Proteomes" id="UP000318297"/>
    </source>
</evidence>
<dbReference type="RefSeq" id="WP_145226261.1">
    <property type="nucleotide sequence ID" value="NZ_VIVQ01000001.1"/>
</dbReference>
<evidence type="ECO:0000256" key="1">
    <source>
        <dbReference type="ARBA" id="ARBA00004496"/>
    </source>
</evidence>
<name>A0A561E9Q4_9MICO</name>
<dbReference type="Gene3D" id="3.40.50.300">
    <property type="entry name" value="P-loop containing nucleotide triphosphate hydrolases"/>
    <property type="match status" value="1"/>
</dbReference>
<reference evidence="6 7" key="1">
    <citation type="submission" date="2019-06" db="EMBL/GenBank/DDBJ databases">
        <title>Sequencing the genomes of 1000 actinobacteria strains.</title>
        <authorList>
            <person name="Klenk H.-P."/>
        </authorList>
    </citation>
    <scope>NUCLEOTIDE SEQUENCE [LARGE SCALE GENOMIC DNA]</scope>
    <source>
        <strain evidence="6 7">DSM 19560</strain>
    </source>
</reference>
<keyword evidence="4" id="KW-0342">GTP-binding</keyword>
<keyword evidence="3" id="KW-0648">Protein biosynthesis</keyword>
<proteinExistence type="predicted"/>
<dbReference type="PROSITE" id="PS51722">
    <property type="entry name" value="G_TR_2"/>
    <property type="match status" value="1"/>
</dbReference>
<dbReference type="GO" id="GO:0005829">
    <property type="term" value="C:cytosol"/>
    <property type="evidence" value="ECO:0007669"/>
    <property type="project" value="TreeGrafter"/>
</dbReference>
<dbReference type="InterPro" id="IPR004535">
    <property type="entry name" value="Transl_elong_SelB"/>
</dbReference>
<dbReference type="GO" id="GO:0003746">
    <property type="term" value="F:translation elongation factor activity"/>
    <property type="evidence" value="ECO:0007669"/>
    <property type="project" value="UniProtKB-KW"/>
</dbReference>
<dbReference type="GO" id="GO:0003723">
    <property type="term" value="F:RNA binding"/>
    <property type="evidence" value="ECO:0007669"/>
    <property type="project" value="InterPro"/>
</dbReference>
<organism evidence="6 7">
    <name type="scientific">Rudaeicoccus suwonensis</name>
    <dbReference type="NCBI Taxonomy" id="657409"/>
    <lineage>
        <taxon>Bacteria</taxon>
        <taxon>Bacillati</taxon>
        <taxon>Actinomycetota</taxon>
        <taxon>Actinomycetes</taxon>
        <taxon>Micrococcales</taxon>
        <taxon>Dermacoccaceae</taxon>
        <taxon>Rudaeicoccus</taxon>
    </lineage>
</organism>
<gene>
    <name evidence="6" type="ORF">BKA23_1134</name>
</gene>
<evidence type="ECO:0000256" key="4">
    <source>
        <dbReference type="ARBA" id="ARBA00023134"/>
    </source>
</evidence>
<evidence type="ECO:0000313" key="6">
    <source>
        <dbReference type="EMBL" id="TWE12331.1"/>
    </source>
</evidence>
<dbReference type="InterPro" id="IPR036390">
    <property type="entry name" value="WH_DNA-bd_sf"/>
</dbReference>
<dbReference type="Gene3D" id="1.10.10.10">
    <property type="entry name" value="Winged helix-like DNA-binding domain superfamily/Winged helix DNA-binding domain"/>
    <property type="match status" value="1"/>
</dbReference>
<evidence type="ECO:0000256" key="3">
    <source>
        <dbReference type="ARBA" id="ARBA00022917"/>
    </source>
</evidence>
<dbReference type="CDD" id="cd04171">
    <property type="entry name" value="SelB"/>
    <property type="match status" value="1"/>
</dbReference>
<dbReference type="AlphaFoldDB" id="A0A561E9Q4"/>
<dbReference type="Gene3D" id="2.40.30.10">
    <property type="entry name" value="Translation factors"/>
    <property type="match status" value="1"/>
</dbReference>
<dbReference type="OrthoDB" id="9803139at2"/>
<dbReference type="Pfam" id="PF00009">
    <property type="entry name" value="GTP_EFTU"/>
    <property type="match status" value="1"/>
</dbReference>
<dbReference type="SUPFAM" id="SSF52540">
    <property type="entry name" value="P-loop containing nucleoside triphosphate hydrolases"/>
    <property type="match status" value="1"/>
</dbReference>
<dbReference type="SUPFAM" id="SSF50447">
    <property type="entry name" value="Translation proteins"/>
    <property type="match status" value="1"/>
</dbReference>
<dbReference type="GO" id="GO:0001514">
    <property type="term" value="P:selenocysteine incorporation"/>
    <property type="evidence" value="ECO:0007669"/>
    <property type="project" value="InterPro"/>
</dbReference>
<dbReference type="InterPro" id="IPR057335">
    <property type="entry name" value="Beta-barrel_SelB"/>
</dbReference>
<evidence type="ECO:0000256" key="2">
    <source>
        <dbReference type="ARBA" id="ARBA00022490"/>
    </source>
</evidence>
<dbReference type="InterPro" id="IPR027417">
    <property type="entry name" value="P-loop_NTPase"/>
</dbReference>
<dbReference type="InterPro" id="IPR036388">
    <property type="entry name" value="WH-like_DNA-bd_sf"/>
</dbReference>
<keyword evidence="6" id="KW-0251">Elongation factor</keyword>
<dbReference type="PANTHER" id="PTHR43721:SF22">
    <property type="entry name" value="ELONGATION FACTOR TU, MITOCHONDRIAL"/>
    <property type="match status" value="1"/>
</dbReference>
<dbReference type="NCBIfam" id="TIGR00475">
    <property type="entry name" value="selB"/>
    <property type="match status" value="1"/>
</dbReference>
<accession>A0A561E9Q4</accession>
<dbReference type="Gene3D" id="1.10.10.2770">
    <property type="match status" value="1"/>
</dbReference>
<comment type="caution">
    <text evidence="6">The sequence shown here is derived from an EMBL/GenBank/DDBJ whole genome shotgun (WGS) entry which is preliminary data.</text>
</comment>
<dbReference type="SUPFAM" id="SSF46785">
    <property type="entry name" value="Winged helix' DNA-binding domain"/>
    <property type="match status" value="1"/>
</dbReference>
<dbReference type="InterPro" id="IPR015191">
    <property type="entry name" value="SelB_WHD4"/>
</dbReference>
<dbReference type="GO" id="GO:0003924">
    <property type="term" value="F:GTPase activity"/>
    <property type="evidence" value="ECO:0007669"/>
    <property type="project" value="InterPro"/>
</dbReference>
<dbReference type="InterPro" id="IPR050055">
    <property type="entry name" value="EF-Tu_GTPase"/>
</dbReference>
<dbReference type="PANTHER" id="PTHR43721">
    <property type="entry name" value="ELONGATION FACTOR TU-RELATED"/>
    <property type="match status" value="1"/>
</dbReference>
<protein>
    <submittedName>
        <fullName evidence="6">Selenocysteine-specific elongation factor</fullName>
    </submittedName>
</protein>
<dbReference type="InterPro" id="IPR009000">
    <property type="entry name" value="Transl_B-barrel_sf"/>
</dbReference>
<dbReference type="InterPro" id="IPR000795">
    <property type="entry name" value="T_Tr_GTP-bd_dom"/>
</dbReference>
<dbReference type="Pfam" id="PF09107">
    <property type="entry name" value="WHD_3rd_SelB"/>
    <property type="match status" value="1"/>
</dbReference>
<keyword evidence="2" id="KW-0963">Cytoplasm</keyword>
<dbReference type="Proteomes" id="UP000318297">
    <property type="component" value="Unassembled WGS sequence"/>
</dbReference>